<dbReference type="Gene3D" id="3.40.50.10140">
    <property type="entry name" value="Toll/interleukin-1 receptor homology (TIR) domain"/>
    <property type="match status" value="1"/>
</dbReference>
<feature type="domain" description="TIR" evidence="1">
    <location>
        <begin position="1"/>
        <end position="142"/>
    </location>
</feature>
<protein>
    <submittedName>
        <fullName evidence="3">TIR domain-containing protein</fullName>
    </submittedName>
    <submittedName>
        <fullName evidence="2">Toll/interleukin-1 receptor domain-containing protein</fullName>
    </submittedName>
</protein>
<dbReference type="InterPro" id="IPR000157">
    <property type="entry name" value="TIR_dom"/>
</dbReference>
<dbReference type="EMBL" id="JABEQI010000002">
    <property type="protein sequence ID" value="MBB2185501.1"/>
    <property type="molecule type" value="Genomic_DNA"/>
</dbReference>
<evidence type="ECO:0000313" key="5">
    <source>
        <dbReference type="Proteomes" id="UP000562982"/>
    </source>
</evidence>
<accession>A0A370GA12</accession>
<dbReference type="GO" id="GO:0007165">
    <property type="term" value="P:signal transduction"/>
    <property type="evidence" value="ECO:0007669"/>
    <property type="project" value="InterPro"/>
</dbReference>
<dbReference type="SUPFAM" id="SSF52200">
    <property type="entry name" value="Toll/Interleukin receptor TIR domain"/>
    <property type="match status" value="1"/>
</dbReference>
<dbReference type="PROSITE" id="PS50104">
    <property type="entry name" value="TIR"/>
    <property type="match status" value="1"/>
</dbReference>
<comment type="caution">
    <text evidence="3">The sequence shown here is derived from an EMBL/GenBank/DDBJ whole genome shotgun (WGS) entry which is preliminary data.</text>
</comment>
<organism evidence="3 4">
    <name type="scientific">Gluconacetobacter liquefaciens</name>
    <name type="common">Acetobacter liquefaciens</name>
    <dbReference type="NCBI Taxonomy" id="89584"/>
    <lineage>
        <taxon>Bacteria</taxon>
        <taxon>Pseudomonadati</taxon>
        <taxon>Pseudomonadota</taxon>
        <taxon>Alphaproteobacteria</taxon>
        <taxon>Acetobacterales</taxon>
        <taxon>Acetobacteraceae</taxon>
        <taxon>Gluconacetobacter</taxon>
    </lineage>
</organism>
<dbReference type="RefSeq" id="WP_114726206.1">
    <property type="nucleotide sequence ID" value="NZ_BJMI01000013.1"/>
</dbReference>
<name>A0A370GA12_GLULI</name>
<proteinExistence type="predicted"/>
<dbReference type="SMART" id="SM00255">
    <property type="entry name" value="TIR"/>
    <property type="match status" value="1"/>
</dbReference>
<reference evidence="2 5" key="2">
    <citation type="submission" date="2020-04" db="EMBL/GenBank/DDBJ databases">
        <title>Description of novel Gluconacetobacter.</title>
        <authorList>
            <person name="Sombolestani A."/>
        </authorList>
    </citation>
    <scope>NUCLEOTIDE SEQUENCE [LARGE SCALE GENOMIC DNA]</scope>
    <source>
        <strain evidence="2 5">LMG 1382</strain>
    </source>
</reference>
<evidence type="ECO:0000313" key="3">
    <source>
        <dbReference type="EMBL" id="RDI39304.1"/>
    </source>
</evidence>
<dbReference type="Proteomes" id="UP000562982">
    <property type="component" value="Unassembled WGS sequence"/>
</dbReference>
<evidence type="ECO:0000259" key="1">
    <source>
        <dbReference type="PROSITE" id="PS50104"/>
    </source>
</evidence>
<sequence>MASLFFSYCHADEALRDQLEKHLAVLKHQGIINAWHDRRIGAGQEIDHQIDWHIETDDIILLLVSADFLASNYCYNIEMKRAMQRHEAGEAIVIPVILRPCDWHEAPFGKLLGVPTDGKPIMTWPNIDSAFLEVAKAVREATKRLPQSRDKAGVKSPMLMATVWPSAQTAASSLPRSSNLRVTKRFTDQDKDSFLHDGFDFVAKFFEGSLEELQKRNPGITGTFRRIDANQFTAVAYRDGKIVCQCKITLGAYLGNGIAYSCSTESYNNSFNENMTVEADEQSLYLKCLGMSSRDQNGNGNGKLSFEGGAERYWAMFIEPLQRPARY</sequence>
<dbReference type="EMBL" id="QQAW01000002">
    <property type="protein sequence ID" value="RDI39304.1"/>
    <property type="molecule type" value="Genomic_DNA"/>
</dbReference>
<reference evidence="3 4" key="1">
    <citation type="submission" date="2018-07" db="EMBL/GenBank/DDBJ databases">
        <title>Genomic Encyclopedia of Type Strains, Phase IV (KMG-IV): sequencing the most valuable type-strain genomes for metagenomic binning, comparative biology and taxonomic classification.</title>
        <authorList>
            <person name="Goeker M."/>
        </authorList>
    </citation>
    <scope>NUCLEOTIDE SEQUENCE [LARGE SCALE GENOMIC DNA]</scope>
    <source>
        <strain evidence="3 4">DSM 5603</strain>
    </source>
</reference>
<keyword evidence="2" id="KW-0675">Receptor</keyword>
<dbReference type="Pfam" id="PF13676">
    <property type="entry name" value="TIR_2"/>
    <property type="match status" value="1"/>
</dbReference>
<gene>
    <name evidence="3" type="ORF">C7453_10291</name>
    <name evidence="2" type="ORF">HLH32_03715</name>
</gene>
<dbReference type="InterPro" id="IPR035897">
    <property type="entry name" value="Toll_tir_struct_dom_sf"/>
</dbReference>
<evidence type="ECO:0000313" key="4">
    <source>
        <dbReference type="Proteomes" id="UP000254958"/>
    </source>
</evidence>
<dbReference type="OrthoDB" id="7308181at2"/>
<keyword evidence="4" id="KW-1185">Reference proteome</keyword>
<evidence type="ECO:0000313" key="2">
    <source>
        <dbReference type="EMBL" id="MBB2185501.1"/>
    </source>
</evidence>
<dbReference type="Proteomes" id="UP000254958">
    <property type="component" value="Unassembled WGS sequence"/>
</dbReference>
<dbReference type="AlphaFoldDB" id="A0A370GA12"/>